<evidence type="ECO:0000313" key="3">
    <source>
        <dbReference type="Proteomes" id="UP000189627"/>
    </source>
</evidence>
<feature type="region of interest" description="Disordered" evidence="1">
    <location>
        <begin position="74"/>
        <end position="98"/>
    </location>
</feature>
<geneLocation type="plasmid" evidence="3">
    <name>penh92</name>
</geneLocation>
<protein>
    <submittedName>
        <fullName evidence="2">Insertion element protein</fullName>
    </submittedName>
</protein>
<proteinExistence type="predicted"/>
<dbReference type="Proteomes" id="UP000189627">
    <property type="component" value="Plasmid pENH92"/>
</dbReference>
<dbReference type="AlphaFoldDB" id="A0A1U9V3C4"/>
<keyword evidence="2" id="KW-0614">Plasmid</keyword>
<dbReference type="KEGG" id="cuh:BJN34_36840"/>
<name>A0A1U9V3C4_CUPNE</name>
<reference evidence="3" key="1">
    <citation type="submission" date="2017-02" db="EMBL/GenBank/DDBJ databases">
        <title>Complete genome sequence of Cupriavidus necator strain NH9, a 3-chlorobenzoate degrader.</title>
        <authorList>
            <person name="Moriuchi R."/>
            <person name="Dohra H."/>
            <person name="Ogawa N."/>
        </authorList>
    </citation>
    <scope>NUCLEOTIDE SEQUENCE [LARGE SCALE GENOMIC DNA]</scope>
    <source>
        <strain evidence="3">NH9</strain>
        <plasmid evidence="3">penh92</plasmid>
    </source>
</reference>
<sequence length="98" mass="10960">MAEPEKASCLLTDFGDYDPDHLAWLHNKASLHAVDSWFNRIRRRSAMLERPIASSANCGRVWNGILPTVRSRSASWSKSRALRPSKQTGPVVTGPDWA</sequence>
<evidence type="ECO:0000256" key="1">
    <source>
        <dbReference type="SAM" id="MobiDB-lite"/>
    </source>
</evidence>
<evidence type="ECO:0000313" key="2">
    <source>
        <dbReference type="EMBL" id="AQV99444.1"/>
    </source>
</evidence>
<organism evidence="2 3">
    <name type="scientific">Cupriavidus necator</name>
    <name type="common">Alcaligenes eutrophus</name>
    <name type="synonym">Ralstonia eutropha</name>
    <dbReference type="NCBI Taxonomy" id="106590"/>
    <lineage>
        <taxon>Bacteria</taxon>
        <taxon>Pseudomonadati</taxon>
        <taxon>Pseudomonadota</taxon>
        <taxon>Betaproteobacteria</taxon>
        <taxon>Burkholderiales</taxon>
        <taxon>Burkholderiaceae</taxon>
        <taxon>Cupriavidus</taxon>
    </lineage>
</organism>
<accession>A0A1U9V3C4</accession>
<dbReference type="EMBL" id="CP017759">
    <property type="protein sequence ID" value="AQV99444.1"/>
    <property type="molecule type" value="Genomic_DNA"/>
</dbReference>
<gene>
    <name evidence="2" type="ORF">BJN34_36840</name>
</gene>